<comment type="caution">
    <text evidence="2">The sequence shown here is derived from an EMBL/GenBank/DDBJ whole genome shotgun (WGS) entry which is preliminary data.</text>
</comment>
<evidence type="ECO:0000313" key="2">
    <source>
        <dbReference type="EMBL" id="TGX50113.1"/>
    </source>
</evidence>
<evidence type="ECO:0000313" key="3">
    <source>
        <dbReference type="Proteomes" id="UP000306147"/>
    </source>
</evidence>
<sequence>MTDDERQTLTQTLDALDRLMRMFQAERMVYLACAFASFALLIYAGVLMFSSGKIDPTQLGLIFGASGLTSIAGGRVVLFLNRAFNLVEDIVRRLAGLPGRAG</sequence>
<dbReference type="OrthoDB" id="9913588at2"/>
<protein>
    <submittedName>
        <fullName evidence="2">Uncharacterized protein</fullName>
    </submittedName>
</protein>
<keyword evidence="1" id="KW-0812">Transmembrane</keyword>
<name>A0A4S1X2W5_9SPHN</name>
<reference evidence="2 3" key="1">
    <citation type="submission" date="2019-04" db="EMBL/GenBank/DDBJ databases">
        <title>Sphingomonas psychrotolerans sp. nov., isolated from soil in the Tianshan Mountains, Xinjiang, China.</title>
        <authorList>
            <person name="Luo Y."/>
            <person name="Sheng H."/>
        </authorList>
    </citation>
    <scope>NUCLEOTIDE SEQUENCE [LARGE SCALE GENOMIC DNA]</scope>
    <source>
        <strain evidence="2 3">ZFGT-11</strain>
    </source>
</reference>
<dbReference type="AlphaFoldDB" id="A0A4S1X2W5"/>
<evidence type="ECO:0000256" key="1">
    <source>
        <dbReference type="SAM" id="Phobius"/>
    </source>
</evidence>
<feature type="transmembrane region" description="Helical" evidence="1">
    <location>
        <begin position="28"/>
        <end position="49"/>
    </location>
</feature>
<organism evidence="2 3">
    <name type="scientific">Sphingomonas gei</name>
    <dbReference type="NCBI Taxonomy" id="1395960"/>
    <lineage>
        <taxon>Bacteria</taxon>
        <taxon>Pseudomonadati</taxon>
        <taxon>Pseudomonadota</taxon>
        <taxon>Alphaproteobacteria</taxon>
        <taxon>Sphingomonadales</taxon>
        <taxon>Sphingomonadaceae</taxon>
        <taxon>Sphingomonas</taxon>
    </lineage>
</organism>
<dbReference type="RefSeq" id="WP_135965041.1">
    <property type="nucleotide sequence ID" value="NZ_SRXT01000007.1"/>
</dbReference>
<accession>A0A4S1X2W5</accession>
<gene>
    <name evidence="2" type="ORF">E5A73_16940</name>
</gene>
<dbReference type="Proteomes" id="UP000306147">
    <property type="component" value="Unassembled WGS sequence"/>
</dbReference>
<proteinExistence type="predicted"/>
<dbReference type="EMBL" id="SRXT01000007">
    <property type="protein sequence ID" value="TGX50113.1"/>
    <property type="molecule type" value="Genomic_DNA"/>
</dbReference>
<keyword evidence="1" id="KW-0472">Membrane</keyword>
<keyword evidence="1" id="KW-1133">Transmembrane helix</keyword>
<feature type="transmembrane region" description="Helical" evidence="1">
    <location>
        <begin position="61"/>
        <end position="84"/>
    </location>
</feature>
<keyword evidence="3" id="KW-1185">Reference proteome</keyword>